<organism evidence="10 11">
    <name type="scientific">Vulgatibacter incomptus</name>
    <dbReference type="NCBI Taxonomy" id="1391653"/>
    <lineage>
        <taxon>Bacteria</taxon>
        <taxon>Pseudomonadati</taxon>
        <taxon>Myxococcota</taxon>
        <taxon>Myxococcia</taxon>
        <taxon>Myxococcales</taxon>
        <taxon>Cystobacterineae</taxon>
        <taxon>Vulgatibacteraceae</taxon>
        <taxon>Vulgatibacter</taxon>
    </lineage>
</organism>
<dbReference type="InterPro" id="IPR027463">
    <property type="entry name" value="AcrB_DN_DC_subdom"/>
</dbReference>
<keyword evidence="8 9" id="KW-0472">Membrane</keyword>
<reference evidence="10 11" key="1">
    <citation type="submission" date="2015-08" db="EMBL/GenBank/DDBJ databases">
        <authorList>
            <person name="Babu N.S."/>
            <person name="Beckwith C.J."/>
            <person name="Beseler K.G."/>
            <person name="Brison A."/>
            <person name="Carone J.V."/>
            <person name="Caskin T.P."/>
            <person name="Diamond M."/>
            <person name="Durham M.E."/>
            <person name="Foxe J.M."/>
            <person name="Go M."/>
            <person name="Henderson B.A."/>
            <person name="Jones I.B."/>
            <person name="McGettigan J.A."/>
            <person name="Micheletti S.J."/>
            <person name="Nasrallah M.E."/>
            <person name="Ortiz D."/>
            <person name="Piller C.R."/>
            <person name="Privatt S.R."/>
            <person name="Schneider S.L."/>
            <person name="Sharp S."/>
            <person name="Smith T.C."/>
            <person name="Stanton J.D."/>
            <person name="Ullery H.E."/>
            <person name="Wilson R.J."/>
            <person name="Serrano M.G."/>
            <person name="Buck G."/>
            <person name="Lee V."/>
            <person name="Wang Y."/>
            <person name="Carvalho R."/>
            <person name="Voegtly L."/>
            <person name="Shi R."/>
            <person name="Duckworth R."/>
            <person name="Johnson A."/>
            <person name="Loviza R."/>
            <person name="Walstead R."/>
            <person name="Shah Z."/>
            <person name="Kiflezghi M."/>
            <person name="Wade K."/>
            <person name="Ball S.L."/>
            <person name="Bradley K.W."/>
            <person name="Asai D.J."/>
            <person name="Bowman C.A."/>
            <person name="Russell D.A."/>
            <person name="Pope W.H."/>
            <person name="Jacobs-Sera D."/>
            <person name="Hendrix R.W."/>
            <person name="Hatfull G.F."/>
        </authorList>
    </citation>
    <scope>NUCLEOTIDE SEQUENCE [LARGE SCALE GENOMIC DNA]</scope>
    <source>
        <strain evidence="10 11">DSM 27710</strain>
    </source>
</reference>
<dbReference type="GO" id="GO:0009636">
    <property type="term" value="P:response to toxic substance"/>
    <property type="evidence" value="ECO:0007669"/>
    <property type="project" value="UniProtKB-ARBA"/>
</dbReference>
<dbReference type="PANTHER" id="PTHR32063:SF24">
    <property type="entry name" value="CATION EFFLUX SYSTEM (ACRB_ACRD_ACRF FAMILY)"/>
    <property type="match status" value="1"/>
</dbReference>
<keyword evidence="5" id="KW-0997">Cell inner membrane</keyword>
<accession>A0A0K1PAA7</accession>
<dbReference type="PATRIC" id="fig|1391653.3.peg.861"/>
<feature type="transmembrane region" description="Helical" evidence="9">
    <location>
        <begin position="367"/>
        <end position="388"/>
    </location>
</feature>
<dbReference type="KEGG" id="vin:AKJ08_0837"/>
<keyword evidence="6 9" id="KW-0812">Transmembrane</keyword>
<evidence type="ECO:0000256" key="2">
    <source>
        <dbReference type="ARBA" id="ARBA00010942"/>
    </source>
</evidence>
<evidence type="ECO:0000256" key="9">
    <source>
        <dbReference type="SAM" id="Phobius"/>
    </source>
</evidence>
<gene>
    <name evidence="10" type="ORF">AKJ08_0837</name>
</gene>
<keyword evidence="4" id="KW-1003">Cell membrane</keyword>
<evidence type="ECO:0000313" key="11">
    <source>
        <dbReference type="Proteomes" id="UP000055590"/>
    </source>
</evidence>
<dbReference type="GO" id="GO:0042910">
    <property type="term" value="F:xenobiotic transmembrane transporter activity"/>
    <property type="evidence" value="ECO:0007669"/>
    <property type="project" value="TreeGrafter"/>
</dbReference>
<dbReference type="FunFam" id="1.20.1640.10:FF:000001">
    <property type="entry name" value="Efflux pump membrane transporter"/>
    <property type="match status" value="1"/>
</dbReference>
<dbReference type="RefSeq" id="WP_050724897.1">
    <property type="nucleotide sequence ID" value="NZ_CP012332.1"/>
</dbReference>
<evidence type="ECO:0000256" key="3">
    <source>
        <dbReference type="ARBA" id="ARBA00022448"/>
    </source>
</evidence>
<feature type="transmembrane region" description="Helical" evidence="9">
    <location>
        <begin position="438"/>
        <end position="458"/>
    </location>
</feature>
<keyword evidence="11" id="KW-1185">Reference proteome</keyword>
<evidence type="ECO:0000313" key="10">
    <source>
        <dbReference type="EMBL" id="AKU90450.1"/>
    </source>
</evidence>
<feature type="transmembrane region" description="Helical" evidence="9">
    <location>
        <begin position="925"/>
        <end position="945"/>
    </location>
</feature>
<feature type="transmembrane region" description="Helical" evidence="9">
    <location>
        <begin position="999"/>
        <end position="1032"/>
    </location>
</feature>
<keyword evidence="3" id="KW-0813">Transport</keyword>
<feature type="transmembrane region" description="Helical" evidence="9">
    <location>
        <begin position="966"/>
        <end position="987"/>
    </location>
</feature>
<dbReference type="SUPFAM" id="SSF82693">
    <property type="entry name" value="Multidrug efflux transporter AcrB pore domain, PN1, PN2, PC1 and PC2 subdomains"/>
    <property type="match status" value="4"/>
</dbReference>
<evidence type="ECO:0000256" key="6">
    <source>
        <dbReference type="ARBA" id="ARBA00022692"/>
    </source>
</evidence>
<feature type="transmembrane region" description="Helical" evidence="9">
    <location>
        <begin position="470"/>
        <end position="497"/>
    </location>
</feature>
<feature type="transmembrane region" description="Helical" evidence="9">
    <location>
        <begin position="536"/>
        <end position="557"/>
    </location>
</feature>
<dbReference type="Gene3D" id="3.30.70.1320">
    <property type="entry name" value="Multidrug efflux transporter AcrB pore domain like"/>
    <property type="match status" value="1"/>
</dbReference>
<dbReference type="Proteomes" id="UP000055590">
    <property type="component" value="Chromosome"/>
</dbReference>
<keyword evidence="7 9" id="KW-1133">Transmembrane helix</keyword>
<evidence type="ECO:0000256" key="7">
    <source>
        <dbReference type="ARBA" id="ARBA00022989"/>
    </source>
</evidence>
<feature type="transmembrane region" description="Helical" evidence="9">
    <location>
        <begin position="895"/>
        <end position="913"/>
    </location>
</feature>
<evidence type="ECO:0000256" key="1">
    <source>
        <dbReference type="ARBA" id="ARBA00004429"/>
    </source>
</evidence>
<dbReference type="InterPro" id="IPR001036">
    <property type="entry name" value="Acrflvin-R"/>
</dbReference>
<dbReference type="STRING" id="1391653.AKJ08_0837"/>
<dbReference type="OrthoDB" id="9807612at2"/>
<dbReference type="SUPFAM" id="SSF82714">
    <property type="entry name" value="Multidrug efflux transporter AcrB TolC docking domain, DN and DC subdomains"/>
    <property type="match status" value="2"/>
</dbReference>
<dbReference type="NCBIfam" id="TIGR00915">
    <property type="entry name" value="2A0602"/>
    <property type="match status" value="1"/>
</dbReference>
<dbReference type="GO" id="GO:0005886">
    <property type="term" value="C:plasma membrane"/>
    <property type="evidence" value="ECO:0007669"/>
    <property type="project" value="UniProtKB-SubCell"/>
</dbReference>
<evidence type="ECO:0000256" key="8">
    <source>
        <dbReference type="ARBA" id="ARBA00023136"/>
    </source>
</evidence>
<comment type="subcellular location">
    <subcellularLocation>
        <location evidence="1">Cell inner membrane</location>
        <topology evidence="1">Multi-pass membrane protein</topology>
    </subcellularLocation>
</comment>
<sequence length="1040" mass="111879">MIRFFVRRPIVAIVISIVFVLVGAVAAFSLPVAEYPDIVPPQIVVSATYPGADALTVEKSVATPLEQFVNGVEEMLYMQSTNALDGSMSLRVTFKVGSDSNVDEILTQNRVSQGQPFLPAQVNAVGITVLRTTASPLMVIAIHSPTAAYDGAFLANYATINVIDELSRVEGVAQVINFGASQYAMRVWVDPIKMASRGLTVQDLQQALLAQNTVNPAGQIGGEPAASDQPFSFSIIAPGRLVTAEEFGDIVVRAEPGGAIVRLSDVARLELGTVTYTERARFDGQPSAVLGVFQTPGTNALSTVKGVEEHLAKLTKAFPEGVQATVALDTTLPVKDGIREILQTLLIAVLLVMAVVFLFLETWRATLIPMLTVPVSLIGAFVLFPILHFSVNTISLLGLVLAIGLVVDDAIVVVEATIRKIEDGLEPREATLEAVKEVSAPVVSIALILASVFIPVAFVPGITGLLYRQFALTIGISVLISAFNALSLSPALCAMLLRPPKPERGPIGRATQAFHRGFERATESYVRLTRVLLRKAWFSVIVVAVVFVILAGLGRAIPSGLVPTEDEGYFFLELALPKAAALGRTDTATAQVEKVLGRIPGVAHVTSVVGFSLLSRVATPDNAFFFVALRPWGERSSEETAEKIIAKANEELRSIPAGIALGFAPPPLPGLGTSGGFTLFLQDRTGGTPEFLEEQANRFIAAASKRPELSTVRTNFSASVPQIRLNVDREKALIEGVSLSSLYLTIQAFLGSIFINDFNRFGREWHVYLQAEPEFRRSEDDLRQFYVRGSDGVMVPITTFLSTSPMLGPDFTMRFNLFRAAQLNGTAAPGYSSGQAIKALEEVARDVLPAGVTYEWSDLSYQETTAPSPLPTYIFAIVMVFLILAALYESWSLPLSVLLVTPVAVLGAFLGLLSRGYSSDVFGQIALIMLMGLSAKNAILIVQFARERQLKEDMAPAEAAVAGAQLRLRPIMMTSLAFILGVLPLAFASGAGSLSRREIGTAVIVGMIFTTILGLLLVPAAYLVVEQIVLWLQRSRKREP</sequence>
<dbReference type="Gene3D" id="3.30.70.1440">
    <property type="entry name" value="Multidrug efflux transporter AcrB pore domain"/>
    <property type="match status" value="1"/>
</dbReference>
<evidence type="ECO:0000256" key="5">
    <source>
        <dbReference type="ARBA" id="ARBA00022519"/>
    </source>
</evidence>
<feature type="transmembrane region" description="Helical" evidence="9">
    <location>
        <begin position="870"/>
        <end position="888"/>
    </location>
</feature>
<feature type="transmembrane region" description="Helical" evidence="9">
    <location>
        <begin position="394"/>
        <end position="418"/>
    </location>
</feature>
<feature type="transmembrane region" description="Helical" evidence="9">
    <location>
        <begin position="341"/>
        <end position="360"/>
    </location>
</feature>
<dbReference type="InterPro" id="IPR004764">
    <property type="entry name" value="MdtF-like"/>
</dbReference>
<dbReference type="Pfam" id="PF00873">
    <property type="entry name" value="ACR_tran"/>
    <property type="match status" value="1"/>
</dbReference>
<dbReference type="Gene3D" id="3.30.2090.10">
    <property type="entry name" value="Multidrug efflux transporter AcrB TolC docking domain, DN and DC subdomains"/>
    <property type="match status" value="2"/>
</dbReference>
<evidence type="ECO:0000256" key="4">
    <source>
        <dbReference type="ARBA" id="ARBA00022475"/>
    </source>
</evidence>
<dbReference type="PRINTS" id="PR00702">
    <property type="entry name" value="ACRIFLAVINRP"/>
</dbReference>
<dbReference type="EMBL" id="CP012332">
    <property type="protein sequence ID" value="AKU90450.1"/>
    <property type="molecule type" value="Genomic_DNA"/>
</dbReference>
<dbReference type="GO" id="GO:0015562">
    <property type="term" value="F:efflux transmembrane transporter activity"/>
    <property type="evidence" value="ECO:0007669"/>
    <property type="project" value="InterPro"/>
</dbReference>
<dbReference type="AlphaFoldDB" id="A0A0K1PAA7"/>
<dbReference type="Gene3D" id="1.20.1640.10">
    <property type="entry name" value="Multidrug efflux transporter AcrB transmembrane domain"/>
    <property type="match status" value="2"/>
</dbReference>
<dbReference type="Gene3D" id="3.30.70.1430">
    <property type="entry name" value="Multidrug efflux transporter AcrB pore domain"/>
    <property type="match status" value="2"/>
</dbReference>
<dbReference type="SUPFAM" id="SSF82866">
    <property type="entry name" value="Multidrug efflux transporter AcrB transmembrane domain"/>
    <property type="match status" value="2"/>
</dbReference>
<comment type="similarity">
    <text evidence="2">Belongs to the resistance-nodulation-cell division (RND) (TC 2.A.6) family.</text>
</comment>
<proteinExistence type="inferred from homology"/>
<name>A0A0K1PAA7_9BACT</name>
<dbReference type="PANTHER" id="PTHR32063">
    <property type="match status" value="1"/>
</dbReference>
<protein>
    <submittedName>
        <fullName evidence="10">RND efflux system, inner membrane transporter CmeB</fullName>
    </submittedName>
</protein>